<sequence>MLPRWAVAPYIASGQLRQLFIKPGLSVTTNKNFAVYLLYQKQEIIVPKVKVAVDFIRDRVQDLYGEQAKINR</sequence>
<gene>
    <name evidence="1" type="ORF">SG34_021075</name>
</gene>
<dbReference type="Proteomes" id="UP000032352">
    <property type="component" value="Chromosome"/>
</dbReference>
<dbReference type="KEGG" id="tvd:SG34_021075"/>
<reference evidence="1 2" key="2">
    <citation type="journal article" date="2022" name="Mar. Drugs">
        <title>Bioassay-Guided Fractionation Leads to the Detection of Cholic Acid Generated by the Rare Thalassomonas sp.</title>
        <authorList>
            <person name="Pheiffer F."/>
            <person name="Schneider Y.K."/>
            <person name="Hansen E.H."/>
            <person name="Andersen J.H."/>
            <person name="Isaksson J."/>
            <person name="Busche T."/>
            <person name="R C."/>
            <person name="Kalinowski J."/>
            <person name="Zyl L.V."/>
            <person name="Trindade M."/>
        </authorList>
    </citation>
    <scope>NUCLEOTIDE SEQUENCE [LARGE SCALE GENOMIC DNA]</scope>
    <source>
        <strain evidence="1 2">XOM25</strain>
    </source>
</reference>
<evidence type="ECO:0000313" key="2">
    <source>
        <dbReference type="Proteomes" id="UP000032352"/>
    </source>
</evidence>
<evidence type="ECO:0008006" key="3">
    <source>
        <dbReference type="Google" id="ProtNLM"/>
    </source>
</evidence>
<dbReference type="SUPFAM" id="SSF53850">
    <property type="entry name" value="Periplasmic binding protein-like II"/>
    <property type="match status" value="1"/>
</dbReference>
<evidence type="ECO:0000313" key="1">
    <source>
        <dbReference type="EMBL" id="WDE03845.1"/>
    </source>
</evidence>
<dbReference type="AlphaFoldDB" id="A0AAE9Z0I0"/>
<organism evidence="1 2">
    <name type="scientific">Thalassomonas viridans</name>
    <dbReference type="NCBI Taxonomy" id="137584"/>
    <lineage>
        <taxon>Bacteria</taxon>
        <taxon>Pseudomonadati</taxon>
        <taxon>Pseudomonadota</taxon>
        <taxon>Gammaproteobacteria</taxon>
        <taxon>Alteromonadales</taxon>
        <taxon>Colwelliaceae</taxon>
        <taxon>Thalassomonas</taxon>
    </lineage>
</organism>
<proteinExistence type="predicted"/>
<dbReference type="Gene3D" id="3.40.190.290">
    <property type="match status" value="1"/>
</dbReference>
<keyword evidence="2" id="KW-1185">Reference proteome</keyword>
<protein>
    <recommendedName>
        <fullName evidence="3">LysR substrate-binding domain-containing protein</fullName>
    </recommendedName>
</protein>
<reference evidence="1 2" key="1">
    <citation type="journal article" date="2015" name="Genome Announc.">
        <title>Draft Genome Sequences of Marine Isolates of Thalassomonas viridans and Thalassomonas actiniarum.</title>
        <authorList>
            <person name="Olonade I."/>
            <person name="van Zyl L.J."/>
            <person name="Trindade M."/>
        </authorList>
    </citation>
    <scope>NUCLEOTIDE SEQUENCE [LARGE SCALE GENOMIC DNA]</scope>
    <source>
        <strain evidence="1 2">XOM25</strain>
    </source>
</reference>
<dbReference type="RefSeq" id="WP_044839692.1">
    <property type="nucleotide sequence ID" value="NZ_CP059733.1"/>
</dbReference>
<accession>A0AAE9Z0I0</accession>
<dbReference type="EMBL" id="CP059733">
    <property type="protein sequence ID" value="WDE03845.1"/>
    <property type="molecule type" value="Genomic_DNA"/>
</dbReference>
<name>A0AAE9Z0I0_9GAMM</name>